<comment type="caution">
    <text evidence="1">The sequence shown here is derived from an EMBL/GenBank/DDBJ whole genome shotgun (WGS) entry which is preliminary data.</text>
</comment>
<gene>
    <name evidence="1" type="ORF">COCNU_07G015650</name>
</gene>
<evidence type="ECO:0000313" key="2">
    <source>
        <dbReference type="Proteomes" id="UP000797356"/>
    </source>
</evidence>
<name>A0A8K0IHY4_COCNU</name>
<organism evidence="1 2">
    <name type="scientific">Cocos nucifera</name>
    <name type="common">Coconut palm</name>
    <dbReference type="NCBI Taxonomy" id="13894"/>
    <lineage>
        <taxon>Eukaryota</taxon>
        <taxon>Viridiplantae</taxon>
        <taxon>Streptophyta</taxon>
        <taxon>Embryophyta</taxon>
        <taxon>Tracheophyta</taxon>
        <taxon>Spermatophyta</taxon>
        <taxon>Magnoliopsida</taxon>
        <taxon>Liliopsida</taxon>
        <taxon>Arecaceae</taxon>
        <taxon>Arecoideae</taxon>
        <taxon>Cocoseae</taxon>
        <taxon>Attaleinae</taxon>
        <taxon>Cocos</taxon>
    </lineage>
</organism>
<protein>
    <submittedName>
        <fullName evidence="1">Putative patatin-like protein 6</fullName>
    </submittedName>
</protein>
<proteinExistence type="predicted"/>
<dbReference type="EMBL" id="CM017878">
    <property type="protein sequence ID" value="KAG1355453.1"/>
    <property type="molecule type" value="Genomic_DNA"/>
</dbReference>
<dbReference type="Proteomes" id="UP000797356">
    <property type="component" value="Chromosome 7"/>
</dbReference>
<keyword evidence="2" id="KW-1185">Reference proteome</keyword>
<reference evidence="1" key="1">
    <citation type="journal article" date="2017" name="Gigascience">
        <title>The genome draft of coconut (Cocos nucifera).</title>
        <authorList>
            <person name="Xiao Y."/>
            <person name="Xu P."/>
            <person name="Fan H."/>
            <person name="Baudouin L."/>
            <person name="Xia W."/>
            <person name="Bocs S."/>
            <person name="Xu J."/>
            <person name="Li Q."/>
            <person name="Guo A."/>
            <person name="Zhou L."/>
            <person name="Li J."/>
            <person name="Wu Y."/>
            <person name="Ma Z."/>
            <person name="Armero A."/>
            <person name="Issali A.E."/>
            <person name="Liu N."/>
            <person name="Peng M."/>
            <person name="Yang Y."/>
        </authorList>
    </citation>
    <scope>NUCLEOTIDE SEQUENCE</scope>
    <source>
        <tissue evidence="1">Spear leaf of Hainan Tall coconut</tissue>
    </source>
</reference>
<sequence>MLFVRASNGHPLFSTNKAHCLLSENRPRLATSNEQGFLHRIFQRSGGGDEVFF</sequence>
<evidence type="ECO:0000313" key="1">
    <source>
        <dbReference type="EMBL" id="KAG1355453.1"/>
    </source>
</evidence>
<accession>A0A8K0IHY4</accession>
<reference evidence="1" key="2">
    <citation type="submission" date="2019-07" db="EMBL/GenBank/DDBJ databases">
        <authorList>
            <person name="Yang Y."/>
            <person name="Bocs S."/>
            <person name="Baudouin L."/>
        </authorList>
    </citation>
    <scope>NUCLEOTIDE SEQUENCE</scope>
    <source>
        <tissue evidence="1">Spear leaf of Hainan Tall coconut</tissue>
    </source>
</reference>
<dbReference type="AlphaFoldDB" id="A0A8K0IHY4"/>